<evidence type="ECO:0000256" key="4">
    <source>
        <dbReference type="ARBA" id="ARBA00022679"/>
    </source>
</evidence>
<dbReference type="PROSITE" id="PS50011">
    <property type="entry name" value="PROTEIN_KINASE_DOM"/>
    <property type="match status" value="1"/>
</dbReference>
<dbReference type="PROSITE" id="PS00107">
    <property type="entry name" value="PROTEIN_KINASE_ATP"/>
    <property type="match status" value="1"/>
</dbReference>
<dbReference type="GO" id="GO:0040019">
    <property type="term" value="P:positive regulation of embryonic development"/>
    <property type="evidence" value="ECO:0007669"/>
    <property type="project" value="UniProtKB-ARBA"/>
</dbReference>
<protein>
    <recommendedName>
        <fullName evidence="2">cyclin-dependent kinase</fullName>
        <ecNumber evidence="2">2.7.11.22</ecNumber>
    </recommendedName>
</protein>
<evidence type="ECO:0000256" key="2">
    <source>
        <dbReference type="ARBA" id="ARBA00012425"/>
    </source>
</evidence>
<name>F1L3V1_ASCSU</name>
<accession>F1L3V1</accession>
<keyword evidence="6 13" id="KW-0418">Kinase</keyword>
<dbReference type="EC" id="2.7.11.22" evidence="2"/>
<dbReference type="InterPro" id="IPR050108">
    <property type="entry name" value="CDK"/>
</dbReference>
<keyword evidence="13" id="KW-0131">Cell cycle</keyword>
<keyword evidence="13" id="KW-0132">Cell division</keyword>
<comment type="similarity">
    <text evidence="1">Belongs to the protein kinase superfamily. CMGC Ser/Thr protein kinase family. CDC2/CDKX subfamily.</text>
</comment>
<dbReference type="GO" id="GO:0005524">
    <property type="term" value="F:ATP binding"/>
    <property type="evidence" value="ECO:0007669"/>
    <property type="project" value="UniProtKB-UniRule"/>
</dbReference>
<dbReference type="GO" id="GO:0004693">
    <property type="term" value="F:cyclin-dependent protein serine/threonine kinase activity"/>
    <property type="evidence" value="ECO:0007669"/>
    <property type="project" value="UniProtKB-EC"/>
</dbReference>
<dbReference type="Pfam" id="PF00069">
    <property type="entry name" value="Pkinase"/>
    <property type="match status" value="1"/>
</dbReference>
<keyword evidence="4" id="KW-0808">Transferase</keyword>
<keyword evidence="3 11" id="KW-0723">Serine/threonine-protein kinase</keyword>
<evidence type="ECO:0000256" key="7">
    <source>
        <dbReference type="ARBA" id="ARBA00022840"/>
    </source>
</evidence>
<dbReference type="GO" id="GO:0051301">
    <property type="term" value="P:cell division"/>
    <property type="evidence" value="ECO:0007669"/>
    <property type="project" value="UniProtKB-KW"/>
</dbReference>
<sequence>MNTMVDDESQSSHSTVDFVSLLDLKPRSVPREKIGFGGCRSVNEFEKLNRIGEGTYGIVYRAKDSKNDQIVALKKVRMDDKSEQDGISVSALREIHLLMTLKHPNIVHLNEVAVGKKLTSIFLVMEYCTQDLASLLDNMTAPFTEPQVKCIFIQLLKALVYLHKKHVVHRDLKVSNLLLNDDGCLKVADFGLARTFGEPNGEMTPRVVTLWYRSPELLFGSKEQGPYVDMWASGCILGELLIHRPLLPGKTDFEQINLIIGLLGTPTEKIWKGLNEMPALKDYNLRTQPYNKLKGVFEHQSSSCLQLLNALFTYDPHLRISAQAALNFRYFEEAPLPCDPSMMPSFPQHRNRKRPYNKLKGVFEHQSSSCLQLLNALFTYDPHLRISAQAALNFRFMLRFS</sequence>
<dbReference type="SMART" id="SM00220">
    <property type="entry name" value="S_TKc"/>
    <property type="match status" value="1"/>
</dbReference>
<evidence type="ECO:0000256" key="11">
    <source>
        <dbReference type="RuleBase" id="RU000304"/>
    </source>
</evidence>
<organism evidence="13">
    <name type="scientific">Ascaris suum</name>
    <name type="common">Pig roundworm</name>
    <name type="synonym">Ascaris lumbricoides</name>
    <dbReference type="NCBI Taxonomy" id="6253"/>
    <lineage>
        <taxon>Eukaryota</taxon>
        <taxon>Metazoa</taxon>
        <taxon>Ecdysozoa</taxon>
        <taxon>Nematoda</taxon>
        <taxon>Chromadorea</taxon>
        <taxon>Rhabditida</taxon>
        <taxon>Spirurina</taxon>
        <taxon>Ascaridomorpha</taxon>
        <taxon>Ascaridoidea</taxon>
        <taxon>Ascarididae</taxon>
        <taxon>Ascaris</taxon>
    </lineage>
</organism>
<proteinExistence type="evidence at transcript level"/>
<dbReference type="GO" id="GO:0005634">
    <property type="term" value="C:nucleus"/>
    <property type="evidence" value="ECO:0007669"/>
    <property type="project" value="TreeGrafter"/>
</dbReference>
<dbReference type="PROSITE" id="PS00108">
    <property type="entry name" value="PROTEIN_KINASE_ST"/>
    <property type="match status" value="1"/>
</dbReference>
<evidence type="ECO:0000256" key="6">
    <source>
        <dbReference type="ARBA" id="ARBA00022777"/>
    </source>
</evidence>
<dbReference type="PANTHER" id="PTHR24056:SF508">
    <property type="entry name" value="CYCLIN-DEPENDENT KINASE 10"/>
    <property type="match status" value="1"/>
</dbReference>
<dbReference type="FunFam" id="1.10.510.10:FF:000533">
    <property type="entry name" value="cyclin-dependent kinase 10"/>
    <property type="match status" value="1"/>
</dbReference>
<comment type="catalytic activity">
    <reaction evidence="8">
        <text>L-threonyl-[protein] + ATP = O-phospho-L-threonyl-[protein] + ADP + H(+)</text>
        <dbReference type="Rhea" id="RHEA:46608"/>
        <dbReference type="Rhea" id="RHEA-COMP:11060"/>
        <dbReference type="Rhea" id="RHEA-COMP:11605"/>
        <dbReference type="ChEBI" id="CHEBI:15378"/>
        <dbReference type="ChEBI" id="CHEBI:30013"/>
        <dbReference type="ChEBI" id="CHEBI:30616"/>
        <dbReference type="ChEBI" id="CHEBI:61977"/>
        <dbReference type="ChEBI" id="CHEBI:456216"/>
        <dbReference type="EC" id="2.7.11.22"/>
    </reaction>
</comment>
<evidence type="ECO:0000313" key="13">
    <source>
        <dbReference type="EMBL" id="ADY44805.1"/>
    </source>
</evidence>
<evidence type="ECO:0000256" key="3">
    <source>
        <dbReference type="ARBA" id="ARBA00022527"/>
    </source>
</evidence>
<feature type="domain" description="Protein kinase" evidence="12">
    <location>
        <begin position="45"/>
        <end position="331"/>
    </location>
</feature>
<dbReference type="Gene3D" id="1.10.510.10">
    <property type="entry name" value="Transferase(Phosphotransferase) domain 1"/>
    <property type="match status" value="1"/>
</dbReference>
<evidence type="ECO:0000256" key="1">
    <source>
        <dbReference type="ARBA" id="ARBA00006485"/>
    </source>
</evidence>
<dbReference type="AlphaFoldDB" id="F1L3V1"/>
<keyword evidence="5 10" id="KW-0547">Nucleotide-binding</keyword>
<evidence type="ECO:0000256" key="8">
    <source>
        <dbReference type="ARBA" id="ARBA00047811"/>
    </source>
</evidence>
<keyword evidence="7 10" id="KW-0067">ATP-binding</keyword>
<dbReference type="GO" id="GO:0007346">
    <property type="term" value="P:regulation of mitotic cell cycle"/>
    <property type="evidence" value="ECO:0007669"/>
    <property type="project" value="TreeGrafter"/>
</dbReference>
<dbReference type="PANTHER" id="PTHR24056">
    <property type="entry name" value="CELL DIVISION PROTEIN KINASE"/>
    <property type="match status" value="1"/>
</dbReference>
<dbReference type="InterPro" id="IPR017441">
    <property type="entry name" value="Protein_kinase_ATP_BS"/>
</dbReference>
<dbReference type="Gene3D" id="3.30.200.20">
    <property type="entry name" value="Phosphorylase Kinase, domain 1"/>
    <property type="match status" value="1"/>
</dbReference>
<evidence type="ECO:0000259" key="12">
    <source>
        <dbReference type="PROSITE" id="PS50011"/>
    </source>
</evidence>
<feature type="binding site" evidence="10">
    <location>
        <position position="74"/>
    </location>
    <ligand>
        <name>ATP</name>
        <dbReference type="ChEBI" id="CHEBI:30616"/>
    </ligand>
</feature>
<dbReference type="SUPFAM" id="SSF56112">
    <property type="entry name" value="Protein kinase-like (PK-like)"/>
    <property type="match status" value="1"/>
</dbReference>
<dbReference type="InterPro" id="IPR011009">
    <property type="entry name" value="Kinase-like_dom_sf"/>
</dbReference>
<dbReference type="InterPro" id="IPR008271">
    <property type="entry name" value="Ser/Thr_kinase_AS"/>
</dbReference>
<reference evidence="13" key="1">
    <citation type="journal article" date="2011" name="Genome Res.">
        <title>Deep small RNA sequencing from the nematode Ascaris reveals conservation, functional diversification, and novel developmental profiles.</title>
        <authorList>
            <person name="Wang J."/>
            <person name="Czech B."/>
            <person name="Crunk A."/>
            <person name="Wallace A."/>
            <person name="Mitreva M."/>
            <person name="Hannon G.J."/>
            <person name="Davis R.E."/>
        </authorList>
    </citation>
    <scope>NUCLEOTIDE SEQUENCE</scope>
</reference>
<comment type="catalytic activity">
    <reaction evidence="9">
        <text>L-seryl-[protein] + ATP = O-phospho-L-seryl-[protein] + ADP + H(+)</text>
        <dbReference type="Rhea" id="RHEA:17989"/>
        <dbReference type="Rhea" id="RHEA-COMP:9863"/>
        <dbReference type="Rhea" id="RHEA-COMP:11604"/>
        <dbReference type="ChEBI" id="CHEBI:15378"/>
        <dbReference type="ChEBI" id="CHEBI:29999"/>
        <dbReference type="ChEBI" id="CHEBI:30616"/>
        <dbReference type="ChEBI" id="CHEBI:83421"/>
        <dbReference type="ChEBI" id="CHEBI:456216"/>
        <dbReference type="EC" id="2.7.11.22"/>
    </reaction>
</comment>
<dbReference type="FunFam" id="3.30.200.20:FF:000054">
    <property type="entry name" value="Cyclin-dependent kinase 11B"/>
    <property type="match status" value="1"/>
</dbReference>
<evidence type="ECO:0000256" key="5">
    <source>
        <dbReference type="ARBA" id="ARBA00022741"/>
    </source>
</evidence>
<evidence type="ECO:0000256" key="10">
    <source>
        <dbReference type="PROSITE-ProRule" id="PRU10141"/>
    </source>
</evidence>
<dbReference type="InterPro" id="IPR000719">
    <property type="entry name" value="Prot_kinase_dom"/>
</dbReference>
<dbReference type="EMBL" id="JI170845">
    <property type="protein sequence ID" value="ADY44805.1"/>
    <property type="molecule type" value="mRNA"/>
</dbReference>
<evidence type="ECO:0000256" key="9">
    <source>
        <dbReference type="ARBA" id="ARBA00048367"/>
    </source>
</evidence>